<protein>
    <submittedName>
        <fullName evidence="1">Uncharacterized protein</fullName>
    </submittedName>
</protein>
<organism evidence="1 2">
    <name type="scientific">Ameca splendens</name>
    <dbReference type="NCBI Taxonomy" id="208324"/>
    <lineage>
        <taxon>Eukaryota</taxon>
        <taxon>Metazoa</taxon>
        <taxon>Chordata</taxon>
        <taxon>Craniata</taxon>
        <taxon>Vertebrata</taxon>
        <taxon>Euteleostomi</taxon>
        <taxon>Actinopterygii</taxon>
        <taxon>Neopterygii</taxon>
        <taxon>Teleostei</taxon>
        <taxon>Neoteleostei</taxon>
        <taxon>Acanthomorphata</taxon>
        <taxon>Ovalentaria</taxon>
        <taxon>Atherinomorphae</taxon>
        <taxon>Cyprinodontiformes</taxon>
        <taxon>Goodeidae</taxon>
        <taxon>Ameca</taxon>
    </lineage>
</organism>
<sequence>MTSFYDYFYAGAAQQLSGSPQLPPYFYVLKILVITNCLFVQRPLTAFKLNINLPKIYNCRYNLRSLKNLVTTLHQTLSAYCSIAVSACVSSTLTRQSVCSLAEWRNGAVQVSAVFVQVMF</sequence>
<dbReference type="Proteomes" id="UP001469553">
    <property type="component" value="Unassembled WGS sequence"/>
</dbReference>
<name>A0ABV0XFZ0_9TELE</name>
<proteinExistence type="predicted"/>
<reference evidence="1 2" key="1">
    <citation type="submission" date="2021-06" db="EMBL/GenBank/DDBJ databases">
        <authorList>
            <person name="Palmer J.M."/>
        </authorList>
    </citation>
    <scope>NUCLEOTIDE SEQUENCE [LARGE SCALE GENOMIC DNA]</scope>
    <source>
        <strain evidence="1 2">AS_MEX2019</strain>
        <tissue evidence="1">Muscle</tissue>
    </source>
</reference>
<dbReference type="EMBL" id="JAHRIP010001529">
    <property type="protein sequence ID" value="MEQ2280376.1"/>
    <property type="molecule type" value="Genomic_DNA"/>
</dbReference>
<comment type="caution">
    <text evidence="1">The sequence shown here is derived from an EMBL/GenBank/DDBJ whole genome shotgun (WGS) entry which is preliminary data.</text>
</comment>
<accession>A0ABV0XFZ0</accession>
<gene>
    <name evidence="1" type="ORF">AMECASPLE_019148</name>
</gene>
<keyword evidence="2" id="KW-1185">Reference proteome</keyword>
<evidence type="ECO:0000313" key="1">
    <source>
        <dbReference type="EMBL" id="MEQ2280376.1"/>
    </source>
</evidence>
<evidence type="ECO:0000313" key="2">
    <source>
        <dbReference type="Proteomes" id="UP001469553"/>
    </source>
</evidence>